<name>A0A5N4BU14_9FLAO</name>
<evidence type="ECO:0000313" key="1">
    <source>
        <dbReference type="EMBL" id="KAB1231916.1"/>
    </source>
</evidence>
<accession>A0A5N4BU14</accession>
<protein>
    <recommendedName>
        <fullName evidence="3">DUF2931 domain-containing protein</fullName>
    </recommendedName>
</protein>
<proteinExistence type="predicted"/>
<dbReference type="Proteomes" id="UP000326384">
    <property type="component" value="Unassembled WGS sequence"/>
</dbReference>
<evidence type="ECO:0000313" key="2">
    <source>
        <dbReference type="Proteomes" id="UP000326384"/>
    </source>
</evidence>
<dbReference type="EMBL" id="VTPV01000002">
    <property type="protein sequence ID" value="KAB1231916.1"/>
    <property type="molecule type" value="Genomic_DNA"/>
</dbReference>
<dbReference type="RefSeq" id="WP_152289116.1">
    <property type="nucleotide sequence ID" value="NZ_VTPV01000002.1"/>
</dbReference>
<organism evidence="1 2">
    <name type="scientific">Chryseobacterium viscerum</name>
    <dbReference type="NCBI Taxonomy" id="1037377"/>
    <lineage>
        <taxon>Bacteria</taxon>
        <taxon>Pseudomonadati</taxon>
        <taxon>Bacteroidota</taxon>
        <taxon>Flavobacteriia</taxon>
        <taxon>Flavobacteriales</taxon>
        <taxon>Weeksellaceae</taxon>
        <taxon>Chryseobacterium group</taxon>
        <taxon>Chryseobacterium</taxon>
    </lineage>
</organism>
<reference evidence="1 2" key="1">
    <citation type="journal article" date="2019" name="Stand. Genomic Sci.">
        <title>Draft Whole-Genome Sequence of a Novel Chryseobacterium viscerum Strain Isolated from Fresh Water at Dripping Springs, New Mexico.</title>
        <authorList>
            <person name="Kyndt J.A."/>
            <person name="Moore T.C."/>
        </authorList>
    </citation>
    <scope>NUCLEOTIDE SEQUENCE [LARGE SCALE GENOMIC DNA]</scope>
    <source>
        <strain evidence="1 2">DPS</strain>
    </source>
</reference>
<keyword evidence="2" id="KW-1185">Reference proteome</keyword>
<gene>
    <name evidence="1" type="ORF">F8D52_04575</name>
</gene>
<comment type="caution">
    <text evidence="1">The sequence shown here is derived from an EMBL/GenBank/DDBJ whole genome shotgun (WGS) entry which is preliminary data.</text>
</comment>
<evidence type="ECO:0008006" key="3">
    <source>
        <dbReference type="Google" id="ProtNLM"/>
    </source>
</evidence>
<sequence length="413" mass="48001">MKKKKIIVPLLLLLAVAVYFVVFRKDKKLRYIPENADAVVLIDIKKVTGQYLFSWITHPSHWSGSKAKGKSSGSLKEAGIRIPDFLQIFHIKDSKFSEWYTLIELKDPQKFITFLKKQKFTDKGNNRFQKDQIFIMLNGGHCIAGTSDHAFESIQKKLLQTSSSHRVWNADQLIDNTLGSLSFISGQNIQNFSIELHDDEIEIKNNANQEIFNSMASKLQKESHFLTLELDKENIRNFTRFFNKSIADSSQASYIKATVDLERVNDTIISYEYDDNFNEVEKKTFQKITQPNYIIDIQSRNPAQTWEYFQSKKWINTENQFTAIPFQPNEISQNKSGVAIKSTRNPVMLSAQFNENYIFIRNNALLYSSLKTLNNTEKKIISDIDYVLYGNKSKDYWVKIKVRKGELPLILRW</sequence>